<dbReference type="GO" id="GO:0005506">
    <property type="term" value="F:iron ion binding"/>
    <property type="evidence" value="ECO:0007669"/>
    <property type="project" value="InterPro"/>
</dbReference>
<evidence type="ECO:0000313" key="18">
    <source>
        <dbReference type="VGNC" id="VGNC:104295"/>
    </source>
</evidence>
<dbReference type="GO" id="GO:0005789">
    <property type="term" value="C:endoplasmic reticulum membrane"/>
    <property type="evidence" value="ECO:0007669"/>
    <property type="project" value="UniProtKB-SubCell"/>
</dbReference>
<evidence type="ECO:0000256" key="10">
    <source>
        <dbReference type="ARBA" id="ARBA00023002"/>
    </source>
</evidence>
<keyword evidence="12 15" id="KW-0503">Monooxygenase</keyword>
<dbReference type="PANTHER" id="PTHR24302">
    <property type="entry name" value="CYTOCHROME P450 FAMILY 3"/>
    <property type="match status" value="1"/>
</dbReference>
<sequence>FVFSPFYSAENHLLYFPMFYRYETWTHSYFKKLGIPGPKPIPFFGTSLAYRSGVRDFDWDCFQKYGKIWGFYDGRRPILAVTDLAIIKAVLVKECYTIFTNRRNFGPSGLLDSAVSIAEDDHWKRIRTVLSPTFTSGKLKEMFPILKHYADILKENIQRRAEKDEPIPVKDPFGAYSMDIVTSTSFGVNTDSMNNPKDPFVKEAKKLVKFDLFNPKFVLLYAFPFLRPVLKKMNVTIFPKDAVEFFAKSVALIKENREKKGQKDRIDFLQLMIDSQSLNTESNTMNHSYKALTDSEIIAQAIIFIFAGYEGTSNVICFLAYELAIHAAVQQKVQEEIDSVLANKAPLTYDALLQMEYLDMAINEILRMYPIGGRIERVSKKDVEINGVTIPKGLVVMIPPSVLHRDPEYWPEPDEFRPERFSKENKETLNPYVYLPFGAGPRNCIGMRFALLTIKVAMVSLLQSFTFRPCKETEIPLKLSTTGLTAPTNPIILKLIPRGSTTD</sequence>
<dbReference type="Ensembl" id="ENSSPUT00000003513.1">
    <property type="protein sequence ID" value="ENSSPUP00000003312.1"/>
    <property type="gene ID" value="ENSSPUG00000002482.1"/>
</dbReference>
<keyword evidence="13" id="KW-0472">Membrane</keyword>
<reference evidence="16" key="1">
    <citation type="submission" date="2025-08" db="UniProtKB">
        <authorList>
            <consortium name="Ensembl"/>
        </authorList>
    </citation>
    <scope>IDENTIFICATION</scope>
</reference>
<evidence type="ECO:0000256" key="14">
    <source>
        <dbReference type="PIRSR" id="PIRSR602401-1"/>
    </source>
</evidence>
<dbReference type="InterPro" id="IPR001128">
    <property type="entry name" value="Cyt_P450"/>
</dbReference>
<keyword evidence="9" id="KW-0492">Microsome</keyword>
<keyword evidence="8" id="KW-0256">Endoplasmic reticulum</keyword>
<evidence type="ECO:0000256" key="11">
    <source>
        <dbReference type="ARBA" id="ARBA00023004"/>
    </source>
</evidence>
<dbReference type="GO" id="GO:0050649">
    <property type="term" value="F:testosterone 6-beta-hydroxylase activity"/>
    <property type="evidence" value="ECO:0007669"/>
    <property type="project" value="TreeGrafter"/>
</dbReference>
<dbReference type="VGNC" id="VGNC:104295">
    <property type="gene designation" value="CYP3A236"/>
</dbReference>
<evidence type="ECO:0000313" key="16">
    <source>
        <dbReference type="Ensembl" id="ENSSPUP00000003312.1"/>
    </source>
</evidence>
<dbReference type="InterPro" id="IPR050705">
    <property type="entry name" value="Cytochrome_P450_3A"/>
</dbReference>
<dbReference type="AlphaFoldDB" id="A0A8D0G9G1"/>
<evidence type="ECO:0000256" key="15">
    <source>
        <dbReference type="RuleBase" id="RU000461"/>
    </source>
</evidence>
<protein>
    <recommendedName>
        <fullName evidence="5">unspecific monooxygenase</fullName>
        <ecNumber evidence="5">1.14.14.1</ecNumber>
    </recommendedName>
</protein>
<dbReference type="PANTHER" id="PTHR24302:SF38">
    <property type="entry name" value="CYTOCHROME P450 3A5"/>
    <property type="match status" value="1"/>
</dbReference>
<evidence type="ECO:0000256" key="1">
    <source>
        <dbReference type="ARBA" id="ARBA00001971"/>
    </source>
</evidence>
<dbReference type="InterPro" id="IPR017972">
    <property type="entry name" value="Cyt_P450_CS"/>
</dbReference>
<evidence type="ECO:0000313" key="17">
    <source>
        <dbReference type="Proteomes" id="UP000694392"/>
    </source>
</evidence>
<evidence type="ECO:0000256" key="3">
    <source>
        <dbReference type="ARBA" id="ARBA00004406"/>
    </source>
</evidence>
<dbReference type="PRINTS" id="PR00463">
    <property type="entry name" value="EP450I"/>
</dbReference>
<dbReference type="GO" id="GO:0008202">
    <property type="term" value="P:steroid metabolic process"/>
    <property type="evidence" value="ECO:0007669"/>
    <property type="project" value="TreeGrafter"/>
</dbReference>
<reference evidence="16" key="2">
    <citation type="submission" date="2025-09" db="UniProtKB">
        <authorList>
            <consortium name="Ensembl"/>
        </authorList>
    </citation>
    <scope>IDENTIFICATION</scope>
</reference>
<evidence type="ECO:0000256" key="2">
    <source>
        <dbReference type="ARBA" id="ARBA00004174"/>
    </source>
</evidence>
<accession>A0A8D0G9G1</accession>
<keyword evidence="6 14" id="KW-0349">Heme</keyword>
<feature type="binding site" description="axial binding residue" evidence="14">
    <location>
        <position position="444"/>
    </location>
    <ligand>
        <name>heme</name>
        <dbReference type="ChEBI" id="CHEBI:30413"/>
    </ligand>
    <ligandPart>
        <name>Fe</name>
        <dbReference type="ChEBI" id="CHEBI:18248"/>
    </ligandPart>
</feature>
<dbReference type="Gene3D" id="1.10.630.10">
    <property type="entry name" value="Cytochrome P450"/>
    <property type="match status" value="1"/>
</dbReference>
<dbReference type="InterPro" id="IPR036396">
    <property type="entry name" value="Cyt_P450_sf"/>
</dbReference>
<evidence type="ECO:0000256" key="9">
    <source>
        <dbReference type="ARBA" id="ARBA00022848"/>
    </source>
</evidence>
<name>A0A8D0G9G1_SPHPU</name>
<comment type="subcellular location">
    <subcellularLocation>
        <location evidence="3">Endoplasmic reticulum membrane</location>
        <topology evidence="3">Peripheral membrane protein</topology>
    </subcellularLocation>
    <subcellularLocation>
        <location evidence="2">Microsome membrane</location>
        <topology evidence="2">Peripheral membrane protein</topology>
    </subcellularLocation>
</comment>
<evidence type="ECO:0000256" key="13">
    <source>
        <dbReference type="ARBA" id="ARBA00023136"/>
    </source>
</evidence>
<evidence type="ECO:0000256" key="12">
    <source>
        <dbReference type="ARBA" id="ARBA00023033"/>
    </source>
</evidence>
<dbReference type="SUPFAM" id="SSF48264">
    <property type="entry name" value="Cytochrome P450"/>
    <property type="match status" value="1"/>
</dbReference>
<evidence type="ECO:0000256" key="6">
    <source>
        <dbReference type="ARBA" id="ARBA00022617"/>
    </source>
</evidence>
<evidence type="ECO:0000256" key="8">
    <source>
        <dbReference type="ARBA" id="ARBA00022824"/>
    </source>
</evidence>
<comment type="similarity">
    <text evidence="4 15">Belongs to the cytochrome P450 family.</text>
</comment>
<dbReference type="Pfam" id="PF00067">
    <property type="entry name" value="p450"/>
    <property type="match status" value="1"/>
</dbReference>
<dbReference type="InterPro" id="IPR002401">
    <property type="entry name" value="Cyt_P450_E_grp-I"/>
</dbReference>
<evidence type="ECO:0000256" key="4">
    <source>
        <dbReference type="ARBA" id="ARBA00010617"/>
    </source>
</evidence>
<keyword evidence="7 14" id="KW-0479">Metal-binding</keyword>
<comment type="cofactor">
    <cofactor evidence="1 14">
        <name>heme</name>
        <dbReference type="ChEBI" id="CHEBI:30413"/>
    </cofactor>
</comment>
<keyword evidence="11 14" id="KW-0408">Iron</keyword>
<dbReference type="PRINTS" id="PR00385">
    <property type="entry name" value="P450"/>
</dbReference>
<dbReference type="EC" id="1.14.14.1" evidence="5"/>
<dbReference type="FunFam" id="1.10.630.10:FF:000003">
    <property type="entry name" value="cytochrome P450 3A12-like isoform X2"/>
    <property type="match status" value="1"/>
</dbReference>
<dbReference type="GO" id="GO:0016712">
    <property type="term" value="F:oxidoreductase activity, acting on paired donors, with incorporation or reduction of molecular oxygen, reduced flavin or flavoprotein as one donor, and incorporation of one atom of oxygen"/>
    <property type="evidence" value="ECO:0007669"/>
    <property type="project" value="UniProtKB-EC"/>
</dbReference>
<dbReference type="GO" id="GO:0070989">
    <property type="term" value="P:oxidative demethylation"/>
    <property type="evidence" value="ECO:0007669"/>
    <property type="project" value="TreeGrafter"/>
</dbReference>
<dbReference type="PROSITE" id="PS00086">
    <property type="entry name" value="CYTOCHROME_P450"/>
    <property type="match status" value="1"/>
</dbReference>
<dbReference type="GeneTree" id="ENSGT00950000182958"/>
<evidence type="ECO:0000256" key="7">
    <source>
        <dbReference type="ARBA" id="ARBA00022723"/>
    </source>
</evidence>
<proteinExistence type="inferred from homology"/>
<dbReference type="Proteomes" id="UP000694392">
    <property type="component" value="Unplaced"/>
</dbReference>
<evidence type="ECO:0000256" key="5">
    <source>
        <dbReference type="ARBA" id="ARBA00012109"/>
    </source>
</evidence>
<gene>
    <name evidence="18" type="primary">CYP3A236</name>
</gene>
<keyword evidence="17" id="KW-1185">Reference proteome</keyword>
<keyword evidence="10 15" id="KW-0560">Oxidoreductase</keyword>
<dbReference type="GO" id="GO:0020037">
    <property type="term" value="F:heme binding"/>
    <property type="evidence" value="ECO:0007669"/>
    <property type="project" value="InterPro"/>
</dbReference>
<organism evidence="16 17">
    <name type="scientific">Sphenodon punctatus</name>
    <name type="common">Tuatara</name>
    <name type="synonym">Hatteria punctata</name>
    <dbReference type="NCBI Taxonomy" id="8508"/>
    <lineage>
        <taxon>Eukaryota</taxon>
        <taxon>Metazoa</taxon>
        <taxon>Chordata</taxon>
        <taxon>Craniata</taxon>
        <taxon>Vertebrata</taxon>
        <taxon>Euteleostomi</taxon>
        <taxon>Lepidosauria</taxon>
        <taxon>Sphenodontia</taxon>
        <taxon>Sphenodontidae</taxon>
        <taxon>Sphenodon</taxon>
    </lineage>
</organism>